<accession>A0A1G2CZ26</accession>
<comment type="caution">
    <text evidence="1">The sequence shown here is derived from an EMBL/GenBank/DDBJ whole genome shotgun (WGS) entry which is preliminary data.</text>
</comment>
<evidence type="ECO:0000313" key="2">
    <source>
        <dbReference type="Proteomes" id="UP000177122"/>
    </source>
</evidence>
<protein>
    <submittedName>
        <fullName evidence="1">Uncharacterized protein</fullName>
    </submittedName>
</protein>
<name>A0A1G2CZ26_9BACT</name>
<dbReference type="EMBL" id="MHLI01000006">
    <property type="protein sequence ID" value="OGZ05930.1"/>
    <property type="molecule type" value="Genomic_DNA"/>
</dbReference>
<reference evidence="1 2" key="1">
    <citation type="journal article" date="2016" name="Nat. Commun.">
        <title>Thousands of microbial genomes shed light on interconnected biogeochemical processes in an aquifer system.</title>
        <authorList>
            <person name="Anantharaman K."/>
            <person name="Brown C.T."/>
            <person name="Hug L.A."/>
            <person name="Sharon I."/>
            <person name="Castelle C.J."/>
            <person name="Probst A.J."/>
            <person name="Thomas B.C."/>
            <person name="Singh A."/>
            <person name="Wilkins M.J."/>
            <person name="Karaoz U."/>
            <person name="Brodie E.L."/>
            <person name="Williams K.H."/>
            <person name="Hubbard S.S."/>
            <person name="Banfield J.F."/>
        </authorList>
    </citation>
    <scope>NUCLEOTIDE SEQUENCE [LARGE SCALE GENOMIC DNA]</scope>
</reference>
<dbReference type="Proteomes" id="UP000177122">
    <property type="component" value="Unassembled WGS sequence"/>
</dbReference>
<organism evidence="1 2">
    <name type="scientific">Candidatus Lloydbacteria bacterium RIFCSPHIGHO2_01_FULL_49_22</name>
    <dbReference type="NCBI Taxonomy" id="1798658"/>
    <lineage>
        <taxon>Bacteria</taxon>
        <taxon>Candidatus Lloydiibacteriota</taxon>
    </lineage>
</organism>
<sequence>MKIKKKTLSNVSPVCFLASDHGNTRRTDKKEASQIYLQCEAAARSTPEAYERYGEGVDVATTKQCSKFVSANICQPQ</sequence>
<proteinExistence type="predicted"/>
<evidence type="ECO:0000313" key="1">
    <source>
        <dbReference type="EMBL" id="OGZ05930.1"/>
    </source>
</evidence>
<gene>
    <name evidence="1" type="ORF">A2845_03965</name>
</gene>
<dbReference type="AlphaFoldDB" id="A0A1G2CZ26"/>